<dbReference type="InterPro" id="IPR000123">
    <property type="entry name" value="Reverse_transcriptase_msDNA"/>
</dbReference>
<comment type="similarity">
    <text evidence="8">Belongs to the bacterial reverse transcriptase family.</text>
</comment>
<dbReference type="EMBL" id="RYZH01000020">
    <property type="protein sequence ID" value="RUL87564.1"/>
    <property type="molecule type" value="Genomic_DNA"/>
</dbReference>
<keyword evidence="5" id="KW-0460">Magnesium</keyword>
<dbReference type="AlphaFoldDB" id="A0A432MJI3"/>
<dbReference type="EC" id="2.7.7.49" evidence="1"/>
<dbReference type="InterPro" id="IPR043502">
    <property type="entry name" value="DNA/RNA_pol_sf"/>
</dbReference>
<keyword evidence="4" id="KW-0479">Metal-binding</keyword>
<proteinExistence type="inferred from homology"/>
<sequence>MLHQAEDLADRIGIELKALRWLTYHRRGATVVHYRRYEIAKKSGGVRCISAPKPALAWAQRWILDEILRRLEPEPQAHGFVSGRSIVSNAEPHSGKAVVINLDVKEFFPTITFRRVKGLFGSLGYGEHIATVLALLCTEPPRVAATLDGKTYHVALGDRVLPQGACTSPALTNAICRSLDRRLDGLARRHGFTYTRYADDLTFSGNRTAASGRLLRSVRIILVDEGLIEHPTKTRVMRRGGRQEVTGLTVNDRPAVSREELRTLRAILHSASRFGLDSQNRDGHPDFASHLRGRVEFACMVDPSRTPALREALDRALRGPSGS</sequence>
<feature type="domain" description="Reverse transcriptase" evidence="10">
    <location>
        <begin position="1"/>
        <end position="250"/>
    </location>
</feature>
<evidence type="ECO:0000256" key="9">
    <source>
        <dbReference type="ARBA" id="ARBA00048173"/>
    </source>
</evidence>
<keyword evidence="12" id="KW-1185">Reference proteome</keyword>
<keyword evidence="6 11" id="KW-0695">RNA-directed DNA polymerase</keyword>
<evidence type="ECO:0000256" key="5">
    <source>
        <dbReference type="ARBA" id="ARBA00022842"/>
    </source>
</evidence>
<dbReference type="GO" id="GO:0046872">
    <property type="term" value="F:metal ion binding"/>
    <property type="evidence" value="ECO:0007669"/>
    <property type="project" value="UniProtKB-KW"/>
</dbReference>
<keyword evidence="7" id="KW-0051">Antiviral defense</keyword>
<evidence type="ECO:0000256" key="1">
    <source>
        <dbReference type="ARBA" id="ARBA00012493"/>
    </source>
</evidence>
<evidence type="ECO:0000256" key="2">
    <source>
        <dbReference type="ARBA" id="ARBA00022679"/>
    </source>
</evidence>
<reference evidence="11 12" key="2">
    <citation type="submission" date="2019-01" db="EMBL/GenBank/DDBJ databases">
        <title>Tautonia sociabilis, a novel thermotolerant planctomycete of Isosphaeraceae family, isolated from a 4000 m deep subterranean habitat.</title>
        <authorList>
            <person name="Kovaleva O.L."/>
            <person name="Elcheninov A.G."/>
            <person name="Van Heerden E."/>
            <person name="Toshchakov S.V."/>
            <person name="Novikov A."/>
            <person name="Bonch-Osmolovskaya E.A."/>
            <person name="Kublanov I.V."/>
        </authorList>
    </citation>
    <scope>NUCLEOTIDE SEQUENCE [LARGE SCALE GENOMIC DNA]</scope>
    <source>
        <strain evidence="11 12">GM2012</strain>
    </source>
</reference>
<dbReference type="PANTHER" id="PTHR34047:SF7">
    <property type="entry name" value="RNA-DIRECTED DNA POLYMERASE"/>
    <property type="match status" value="1"/>
</dbReference>
<evidence type="ECO:0000256" key="6">
    <source>
        <dbReference type="ARBA" id="ARBA00022918"/>
    </source>
</evidence>
<evidence type="ECO:0000256" key="8">
    <source>
        <dbReference type="ARBA" id="ARBA00034120"/>
    </source>
</evidence>
<comment type="caution">
    <text evidence="11">The sequence shown here is derived from an EMBL/GenBank/DDBJ whole genome shotgun (WGS) entry which is preliminary data.</text>
</comment>
<evidence type="ECO:0000256" key="7">
    <source>
        <dbReference type="ARBA" id="ARBA00023118"/>
    </source>
</evidence>
<dbReference type="SUPFAM" id="SSF56672">
    <property type="entry name" value="DNA/RNA polymerases"/>
    <property type="match status" value="1"/>
</dbReference>
<dbReference type="PRINTS" id="PR00866">
    <property type="entry name" value="RNADNAPOLMS"/>
</dbReference>
<dbReference type="Proteomes" id="UP000280296">
    <property type="component" value="Unassembled WGS sequence"/>
</dbReference>
<comment type="catalytic activity">
    <reaction evidence="9">
        <text>DNA(n) + a 2'-deoxyribonucleoside 5'-triphosphate = DNA(n+1) + diphosphate</text>
        <dbReference type="Rhea" id="RHEA:22508"/>
        <dbReference type="Rhea" id="RHEA-COMP:17339"/>
        <dbReference type="Rhea" id="RHEA-COMP:17340"/>
        <dbReference type="ChEBI" id="CHEBI:33019"/>
        <dbReference type="ChEBI" id="CHEBI:61560"/>
        <dbReference type="ChEBI" id="CHEBI:173112"/>
        <dbReference type="EC" id="2.7.7.49"/>
    </reaction>
</comment>
<reference evidence="11 12" key="1">
    <citation type="submission" date="2018-12" db="EMBL/GenBank/DDBJ databases">
        <authorList>
            <person name="Toschakov S.V."/>
        </authorList>
    </citation>
    <scope>NUCLEOTIDE SEQUENCE [LARGE SCALE GENOMIC DNA]</scope>
    <source>
        <strain evidence="11 12">GM2012</strain>
    </source>
</reference>
<dbReference type="CDD" id="cd03487">
    <property type="entry name" value="RT_Bac_retron_II"/>
    <property type="match status" value="1"/>
</dbReference>
<gene>
    <name evidence="11" type="ORF">TsocGM_11770</name>
</gene>
<dbReference type="PROSITE" id="PS50878">
    <property type="entry name" value="RT_POL"/>
    <property type="match status" value="1"/>
</dbReference>
<keyword evidence="3" id="KW-0548">Nucleotidyltransferase</keyword>
<dbReference type="GO" id="GO:0051607">
    <property type="term" value="P:defense response to virus"/>
    <property type="evidence" value="ECO:0007669"/>
    <property type="project" value="UniProtKB-KW"/>
</dbReference>
<organism evidence="11 12">
    <name type="scientific">Tautonia sociabilis</name>
    <dbReference type="NCBI Taxonomy" id="2080755"/>
    <lineage>
        <taxon>Bacteria</taxon>
        <taxon>Pseudomonadati</taxon>
        <taxon>Planctomycetota</taxon>
        <taxon>Planctomycetia</taxon>
        <taxon>Isosphaerales</taxon>
        <taxon>Isosphaeraceae</taxon>
        <taxon>Tautonia</taxon>
    </lineage>
</organism>
<dbReference type="Pfam" id="PF00078">
    <property type="entry name" value="RVT_1"/>
    <property type="match status" value="1"/>
</dbReference>
<evidence type="ECO:0000313" key="11">
    <source>
        <dbReference type="EMBL" id="RUL87564.1"/>
    </source>
</evidence>
<keyword evidence="2" id="KW-0808">Transferase</keyword>
<dbReference type="PANTHER" id="PTHR34047">
    <property type="entry name" value="NUCLEAR INTRON MATURASE 1, MITOCHONDRIAL-RELATED"/>
    <property type="match status" value="1"/>
</dbReference>
<dbReference type="InterPro" id="IPR000477">
    <property type="entry name" value="RT_dom"/>
</dbReference>
<evidence type="ECO:0000256" key="3">
    <source>
        <dbReference type="ARBA" id="ARBA00022695"/>
    </source>
</evidence>
<evidence type="ECO:0000313" key="12">
    <source>
        <dbReference type="Proteomes" id="UP000280296"/>
    </source>
</evidence>
<name>A0A432MJI3_9BACT</name>
<evidence type="ECO:0000256" key="4">
    <source>
        <dbReference type="ARBA" id="ARBA00022723"/>
    </source>
</evidence>
<accession>A0A432MJI3</accession>
<protein>
    <recommendedName>
        <fullName evidence="1">RNA-directed DNA polymerase</fullName>
        <ecNumber evidence="1">2.7.7.49</ecNumber>
    </recommendedName>
</protein>
<dbReference type="GO" id="GO:0003964">
    <property type="term" value="F:RNA-directed DNA polymerase activity"/>
    <property type="evidence" value="ECO:0007669"/>
    <property type="project" value="UniProtKB-KW"/>
</dbReference>
<dbReference type="InterPro" id="IPR051083">
    <property type="entry name" value="GrpII_Intron_Splice-Mob/Def"/>
</dbReference>
<evidence type="ECO:0000259" key="10">
    <source>
        <dbReference type="PROSITE" id="PS50878"/>
    </source>
</evidence>
<dbReference type="GO" id="GO:0003723">
    <property type="term" value="F:RNA binding"/>
    <property type="evidence" value="ECO:0007669"/>
    <property type="project" value="InterPro"/>
</dbReference>